<evidence type="ECO:0000256" key="1">
    <source>
        <dbReference type="SAM" id="MobiDB-lite"/>
    </source>
</evidence>
<reference evidence="2" key="1">
    <citation type="submission" date="2023-03" db="EMBL/GenBank/DDBJ databases">
        <title>Massive genome expansion in bonnet fungi (Mycena s.s.) driven by repeated elements and novel gene families across ecological guilds.</title>
        <authorList>
            <consortium name="Lawrence Berkeley National Laboratory"/>
            <person name="Harder C.B."/>
            <person name="Miyauchi S."/>
            <person name="Viragh M."/>
            <person name="Kuo A."/>
            <person name="Thoen E."/>
            <person name="Andreopoulos B."/>
            <person name="Lu D."/>
            <person name="Skrede I."/>
            <person name="Drula E."/>
            <person name="Henrissat B."/>
            <person name="Morin E."/>
            <person name="Kohler A."/>
            <person name="Barry K."/>
            <person name="LaButti K."/>
            <person name="Morin E."/>
            <person name="Salamov A."/>
            <person name="Lipzen A."/>
            <person name="Mereny Z."/>
            <person name="Hegedus B."/>
            <person name="Baldrian P."/>
            <person name="Stursova M."/>
            <person name="Weitz H."/>
            <person name="Taylor A."/>
            <person name="Grigoriev I.V."/>
            <person name="Nagy L.G."/>
            <person name="Martin F."/>
            <person name="Kauserud H."/>
        </authorList>
    </citation>
    <scope>NUCLEOTIDE SEQUENCE</scope>
    <source>
        <strain evidence="2">CBHHK002</strain>
    </source>
</reference>
<name>A0AAD7AGE9_9AGAR</name>
<feature type="compositionally biased region" description="Polar residues" evidence="1">
    <location>
        <begin position="235"/>
        <end position="244"/>
    </location>
</feature>
<feature type="compositionally biased region" description="Polar residues" evidence="1">
    <location>
        <begin position="137"/>
        <end position="150"/>
    </location>
</feature>
<keyword evidence="3" id="KW-1185">Reference proteome</keyword>
<feature type="compositionally biased region" description="Polar residues" evidence="1">
    <location>
        <begin position="91"/>
        <end position="103"/>
    </location>
</feature>
<protein>
    <submittedName>
        <fullName evidence="2">Uncharacterized protein</fullName>
    </submittedName>
</protein>
<evidence type="ECO:0000313" key="3">
    <source>
        <dbReference type="Proteomes" id="UP001218218"/>
    </source>
</evidence>
<feature type="region of interest" description="Disordered" evidence="1">
    <location>
        <begin position="224"/>
        <end position="297"/>
    </location>
</feature>
<organism evidence="2 3">
    <name type="scientific">Mycena albidolilacea</name>
    <dbReference type="NCBI Taxonomy" id="1033008"/>
    <lineage>
        <taxon>Eukaryota</taxon>
        <taxon>Fungi</taxon>
        <taxon>Dikarya</taxon>
        <taxon>Basidiomycota</taxon>
        <taxon>Agaricomycotina</taxon>
        <taxon>Agaricomycetes</taxon>
        <taxon>Agaricomycetidae</taxon>
        <taxon>Agaricales</taxon>
        <taxon>Marasmiineae</taxon>
        <taxon>Mycenaceae</taxon>
        <taxon>Mycena</taxon>
    </lineage>
</organism>
<gene>
    <name evidence="2" type="ORF">DFH08DRAFT_472849</name>
</gene>
<proteinExistence type="predicted"/>
<feature type="region of interest" description="Disordered" evidence="1">
    <location>
        <begin position="87"/>
        <end position="165"/>
    </location>
</feature>
<comment type="caution">
    <text evidence="2">The sequence shown here is derived from an EMBL/GenBank/DDBJ whole genome shotgun (WGS) entry which is preliminary data.</text>
</comment>
<evidence type="ECO:0000313" key="2">
    <source>
        <dbReference type="EMBL" id="KAJ7357053.1"/>
    </source>
</evidence>
<dbReference type="Proteomes" id="UP001218218">
    <property type="component" value="Unassembled WGS sequence"/>
</dbReference>
<dbReference type="EMBL" id="JARIHO010000008">
    <property type="protein sequence ID" value="KAJ7357053.1"/>
    <property type="molecule type" value="Genomic_DNA"/>
</dbReference>
<feature type="compositionally biased region" description="Polar residues" evidence="1">
    <location>
        <begin position="275"/>
        <end position="288"/>
    </location>
</feature>
<sequence>MLAGAPTYNELKEKKRVLKKTNRLSQPFEEDYIVVHMKGAGSPLLTSSDSPPEVANKETMDKFGAASSVDARRSSSISGQSLFTVEDPSIAGSSEPGSPTALVSSAERLRGTAKASRINRQLGENIPPPQARRRQSVDFSTRGSNGSSVESVKRTRSLWTSTQRRREVVDETAGEFQDRYLRNFGTGTMSERQRALNVKRARKMTQLFGQEPPPELIQIHDEREEMAHSRDSRDSTATLSTFLSPTPPLRDRANSTSSTGAVDQNADDDEEPSTAPFSTATVEASESTPVVPMPSFQDRRRRAAKLSRFFGVGFQDIGLSPELLTTPSPPASVEVDVKVSGRRFFGVFGDRSKDGDDMQEAIQKLRGLKAG</sequence>
<dbReference type="AlphaFoldDB" id="A0AAD7AGE9"/>
<accession>A0AAD7AGE9</accession>
<feature type="compositionally biased region" description="Basic and acidic residues" evidence="1">
    <location>
        <begin position="224"/>
        <end position="234"/>
    </location>
</feature>